<dbReference type="InterPro" id="IPR006595">
    <property type="entry name" value="CTLH_C"/>
</dbReference>
<dbReference type="GO" id="GO:0034657">
    <property type="term" value="C:GID complex"/>
    <property type="evidence" value="ECO:0007669"/>
    <property type="project" value="TreeGrafter"/>
</dbReference>
<evidence type="ECO:0000256" key="3">
    <source>
        <dbReference type="ARBA" id="ARBA00010615"/>
    </source>
</evidence>
<comment type="similarity">
    <text evidence="3">Belongs to the FYV10 family.</text>
</comment>
<dbReference type="InterPro" id="IPR006594">
    <property type="entry name" value="LisH"/>
</dbReference>
<dbReference type="PANTHER" id="PTHR12170:SF2">
    <property type="entry name" value="E3 UBIQUITIN-PROTEIN TRANSFERASE MAEA"/>
    <property type="match status" value="1"/>
</dbReference>
<evidence type="ECO:0000256" key="7">
    <source>
        <dbReference type="ARBA" id="ARBA00022833"/>
    </source>
</evidence>
<dbReference type="AlphaFoldDB" id="A0A9Q8VC90"/>
<dbReference type="EMBL" id="CP086360">
    <property type="protein sequence ID" value="UNI21365.1"/>
    <property type="molecule type" value="Genomic_DNA"/>
</dbReference>
<evidence type="ECO:0000259" key="10">
    <source>
        <dbReference type="PROSITE" id="PS51867"/>
    </source>
</evidence>
<dbReference type="InterPro" id="IPR013144">
    <property type="entry name" value="CRA_dom"/>
</dbReference>
<feature type="domain" description="CTLH" evidence="9">
    <location>
        <begin position="163"/>
        <end position="220"/>
    </location>
</feature>
<evidence type="ECO:0000256" key="2">
    <source>
        <dbReference type="ARBA" id="ARBA00004496"/>
    </source>
</evidence>
<accession>A0A9Q8VC90</accession>
<dbReference type="OrthoDB" id="1933455at2759"/>
<dbReference type="InterPro" id="IPR044063">
    <property type="entry name" value="ZF_RING_GID"/>
</dbReference>
<dbReference type="GO" id="GO:0043161">
    <property type="term" value="P:proteasome-mediated ubiquitin-dependent protein catabolic process"/>
    <property type="evidence" value="ECO:0007669"/>
    <property type="project" value="InterPro"/>
</dbReference>
<dbReference type="PROSITE" id="PS51867">
    <property type="entry name" value="ZF_RING_GID"/>
    <property type="match status" value="1"/>
</dbReference>
<keyword evidence="4" id="KW-0963">Cytoplasm</keyword>
<dbReference type="GeneID" id="72069308"/>
<dbReference type="GO" id="GO:0005737">
    <property type="term" value="C:cytoplasm"/>
    <property type="evidence" value="ECO:0007669"/>
    <property type="project" value="UniProtKB-SubCell"/>
</dbReference>
<evidence type="ECO:0000259" key="9">
    <source>
        <dbReference type="PROSITE" id="PS50897"/>
    </source>
</evidence>
<keyword evidence="5" id="KW-0479">Metal-binding</keyword>
<dbReference type="PROSITE" id="PS50896">
    <property type="entry name" value="LISH"/>
    <property type="match status" value="1"/>
</dbReference>
<organism evidence="11 12">
    <name type="scientific">Purpureocillium takamizusanense</name>
    <dbReference type="NCBI Taxonomy" id="2060973"/>
    <lineage>
        <taxon>Eukaryota</taxon>
        <taxon>Fungi</taxon>
        <taxon>Dikarya</taxon>
        <taxon>Ascomycota</taxon>
        <taxon>Pezizomycotina</taxon>
        <taxon>Sordariomycetes</taxon>
        <taxon>Hypocreomycetidae</taxon>
        <taxon>Hypocreales</taxon>
        <taxon>Ophiocordycipitaceae</taxon>
        <taxon>Purpureocillium</taxon>
    </lineage>
</organism>
<sequence length="407" mass="45394">MADHELSKIRHSEHLLLDQPLLRLPNELLRKNFRSAHFTIEKDTTALKALLKESATAAVSGRASQQDVLRNLDAMLSRMRGVKRKLTAYAEEESRLHLQAAARITHLDELYAIDAVEDVKYEAWSRKRLDRLLADYLLRHGFNQTASDLAAEKGLSNLVDVDTFVSMSHICESLLNGSVTEALAWCTENKKELRKMESKLEFMLRLQQYIELLRTESQPKLMEAIAHAKKYLIPYSSIYPKDVKRACGLLAFPPSSASPAYVDSYDASRWADLADLFTQAHSNLLSLPAVPLLHIALSSGLSALKTPACHSSAAHQGGGGEGASMLGHGVCPICSTELNELARNVPYAHHTKSHVEYDLRLLPNGKVYGRQRLEDHAKKAGLSENQVKDPRTGEVYSTDDLKKVYIT</sequence>
<evidence type="ECO:0000256" key="8">
    <source>
        <dbReference type="PROSITE-ProRule" id="PRU01215"/>
    </source>
</evidence>
<dbReference type="KEGG" id="ptkz:JDV02_007360"/>
<gene>
    <name evidence="11" type="primary">FYV10</name>
    <name evidence="11" type="ORF">JDV02_007360</name>
</gene>
<dbReference type="SMART" id="SM00757">
    <property type="entry name" value="CRA"/>
    <property type="match status" value="1"/>
</dbReference>
<evidence type="ECO:0000313" key="12">
    <source>
        <dbReference type="Proteomes" id="UP000829364"/>
    </source>
</evidence>
<comment type="subcellular location">
    <subcellularLocation>
        <location evidence="2">Cytoplasm</location>
    </subcellularLocation>
</comment>
<keyword evidence="7" id="KW-0862">Zinc</keyword>
<feature type="zinc finger region" description="RING-Gid-type" evidence="8">
    <location>
        <begin position="331"/>
        <end position="392"/>
    </location>
</feature>
<dbReference type="Pfam" id="PF10607">
    <property type="entry name" value="CTLH"/>
    <property type="match status" value="1"/>
</dbReference>
<dbReference type="SMART" id="SM00668">
    <property type="entry name" value="CTLH"/>
    <property type="match status" value="1"/>
</dbReference>
<dbReference type="GO" id="GO:0005634">
    <property type="term" value="C:nucleus"/>
    <property type="evidence" value="ECO:0007669"/>
    <property type="project" value="TreeGrafter"/>
</dbReference>
<dbReference type="PANTHER" id="PTHR12170">
    <property type="entry name" value="MACROPHAGE ERYTHROBLAST ATTACHER-RELATED"/>
    <property type="match status" value="1"/>
</dbReference>
<comment type="function">
    <text evidence="1">Involved in the proteasome-dependent degradation of fructose-1,6-bisphosphatase.</text>
</comment>
<dbReference type="RefSeq" id="XP_047844846.1">
    <property type="nucleotide sequence ID" value="XM_047988848.1"/>
</dbReference>
<dbReference type="InterPro" id="IPR045098">
    <property type="entry name" value="Fyv10_fam"/>
</dbReference>
<evidence type="ECO:0000256" key="6">
    <source>
        <dbReference type="ARBA" id="ARBA00022771"/>
    </source>
</evidence>
<dbReference type="InterPro" id="IPR024964">
    <property type="entry name" value="CTLH/CRA"/>
</dbReference>
<evidence type="ECO:0000256" key="5">
    <source>
        <dbReference type="ARBA" id="ARBA00022723"/>
    </source>
</evidence>
<name>A0A9Q8VC90_9HYPO</name>
<dbReference type="SMART" id="SM00667">
    <property type="entry name" value="LisH"/>
    <property type="match status" value="1"/>
</dbReference>
<keyword evidence="12" id="KW-1185">Reference proteome</keyword>
<keyword evidence="6 8" id="KW-0863">Zinc-finger</keyword>
<dbReference type="GO" id="GO:0008270">
    <property type="term" value="F:zinc ion binding"/>
    <property type="evidence" value="ECO:0007669"/>
    <property type="project" value="UniProtKB-KW"/>
</dbReference>
<evidence type="ECO:0000256" key="4">
    <source>
        <dbReference type="ARBA" id="ARBA00022490"/>
    </source>
</evidence>
<protein>
    <submittedName>
        <fullName evidence="11">GID complex subunit containing RING finger motif</fullName>
    </submittedName>
</protein>
<evidence type="ECO:0000313" key="11">
    <source>
        <dbReference type="EMBL" id="UNI21365.1"/>
    </source>
</evidence>
<dbReference type="Proteomes" id="UP000829364">
    <property type="component" value="Chromosome 7"/>
</dbReference>
<reference evidence="11" key="1">
    <citation type="submission" date="2021-11" db="EMBL/GenBank/DDBJ databases">
        <title>Purpureocillium_takamizusanense_genome.</title>
        <authorList>
            <person name="Nguyen N.-H."/>
        </authorList>
    </citation>
    <scope>NUCLEOTIDE SEQUENCE</scope>
    <source>
        <strain evidence="11">PT3</strain>
    </source>
</reference>
<evidence type="ECO:0000256" key="1">
    <source>
        <dbReference type="ARBA" id="ARBA00002343"/>
    </source>
</evidence>
<feature type="domain" description="RING-Gid-type" evidence="10">
    <location>
        <begin position="331"/>
        <end position="392"/>
    </location>
</feature>
<dbReference type="PROSITE" id="PS50897">
    <property type="entry name" value="CTLH"/>
    <property type="match status" value="1"/>
</dbReference>
<proteinExistence type="inferred from homology"/>
<dbReference type="GO" id="GO:0061630">
    <property type="term" value="F:ubiquitin protein ligase activity"/>
    <property type="evidence" value="ECO:0007669"/>
    <property type="project" value="InterPro"/>
</dbReference>